<dbReference type="GO" id="GO:0003677">
    <property type="term" value="F:DNA binding"/>
    <property type="evidence" value="ECO:0007669"/>
    <property type="project" value="UniProtKB-UniRule"/>
</dbReference>
<feature type="DNA-binding region" description="H-T-H motif" evidence="6">
    <location>
        <begin position="38"/>
        <end position="57"/>
    </location>
</feature>
<dbReference type="Pfam" id="PF02909">
    <property type="entry name" value="TetR_C_1"/>
    <property type="match status" value="1"/>
</dbReference>
<dbReference type="PROSITE" id="PS50977">
    <property type="entry name" value="HTH_TETR_2"/>
    <property type="match status" value="1"/>
</dbReference>
<reference evidence="8 9" key="1">
    <citation type="submission" date="2016-12" db="EMBL/GenBank/DDBJ databases">
        <authorList>
            <person name="Song W.-J."/>
            <person name="Kurnit D.M."/>
        </authorList>
    </citation>
    <scope>NUCLEOTIDE SEQUENCE [LARGE SCALE GENOMIC DNA]</scope>
    <source>
        <strain evidence="8 9">IMCC3135</strain>
    </source>
</reference>
<evidence type="ECO:0000313" key="9">
    <source>
        <dbReference type="Proteomes" id="UP000250079"/>
    </source>
</evidence>
<evidence type="ECO:0000256" key="1">
    <source>
        <dbReference type="ARBA" id="ARBA00002856"/>
    </source>
</evidence>
<dbReference type="AlphaFoldDB" id="A0A2Z2NU46"/>
<evidence type="ECO:0000256" key="4">
    <source>
        <dbReference type="ARBA" id="ARBA00023125"/>
    </source>
</evidence>
<evidence type="ECO:0000256" key="6">
    <source>
        <dbReference type="PROSITE-ProRule" id="PRU00335"/>
    </source>
</evidence>
<dbReference type="InterPro" id="IPR003012">
    <property type="entry name" value="Tet_transcr_reg_TetR"/>
</dbReference>
<organism evidence="8 9">
    <name type="scientific">Granulosicoccus antarcticus IMCC3135</name>
    <dbReference type="NCBI Taxonomy" id="1192854"/>
    <lineage>
        <taxon>Bacteria</taxon>
        <taxon>Pseudomonadati</taxon>
        <taxon>Pseudomonadota</taxon>
        <taxon>Gammaproteobacteria</taxon>
        <taxon>Chromatiales</taxon>
        <taxon>Granulosicoccaceae</taxon>
        <taxon>Granulosicoccus</taxon>
    </lineage>
</organism>
<comment type="function">
    <text evidence="1">TetR is the repressor of the tetracycline resistance element; its N-terminal region forms a helix-turn-helix structure and binds DNA. Binding of tetracycline to TetR reduces the repressor affinity for the tetracycline resistance gene (tetA) promoter operator sites.</text>
</comment>
<name>A0A2Z2NU46_9GAMM</name>
<evidence type="ECO:0000256" key="2">
    <source>
        <dbReference type="ARBA" id="ARBA00022491"/>
    </source>
</evidence>
<dbReference type="InterPro" id="IPR004111">
    <property type="entry name" value="Repressor_TetR_C"/>
</dbReference>
<dbReference type="InterPro" id="IPR001647">
    <property type="entry name" value="HTH_TetR"/>
</dbReference>
<dbReference type="Gene3D" id="1.10.357.10">
    <property type="entry name" value="Tetracycline Repressor, domain 2"/>
    <property type="match status" value="1"/>
</dbReference>
<keyword evidence="2" id="KW-0678">Repressor</keyword>
<dbReference type="SUPFAM" id="SSF46689">
    <property type="entry name" value="Homeodomain-like"/>
    <property type="match status" value="1"/>
</dbReference>
<evidence type="ECO:0000313" key="8">
    <source>
        <dbReference type="EMBL" id="ASJ73258.1"/>
    </source>
</evidence>
<evidence type="ECO:0000256" key="3">
    <source>
        <dbReference type="ARBA" id="ARBA00023015"/>
    </source>
</evidence>
<protein>
    <submittedName>
        <fullName evidence="8">Tetracycline repressor protein</fullName>
    </submittedName>
</protein>
<dbReference type="InterPro" id="IPR036271">
    <property type="entry name" value="Tet_transcr_reg_TetR-rel_C_sf"/>
</dbReference>
<dbReference type="Pfam" id="PF00440">
    <property type="entry name" value="TetR_N"/>
    <property type="match status" value="1"/>
</dbReference>
<dbReference type="Gene3D" id="1.10.10.60">
    <property type="entry name" value="Homeodomain-like"/>
    <property type="match status" value="1"/>
</dbReference>
<dbReference type="GO" id="GO:0046677">
    <property type="term" value="P:response to antibiotic"/>
    <property type="evidence" value="ECO:0007669"/>
    <property type="project" value="InterPro"/>
</dbReference>
<dbReference type="InterPro" id="IPR009057">
    <property type="entry name" value="Homeodomain-like_sf"/>
</dbReference>
<dbReference type="EMBL" id="CP018632">
    <property type="protein sequence ID" value="ASJ73258.1"/>
    <property type="molecule type" value="Genomic_DNA"/>
</dbReference>
<feature type="domain" description="HTH tetR-type" evidence="7">
    <location>
        <begin position="15"/>
        <end position="75"/>
    </location>
</feature>
<dbReference type="Proteomes" id="UP000250079">
    <property type="component" value="Chromosome"/>
</dbReference>
<evidence type="ECO:0000259" key="7">
    <source>
        <dbReference type="PROSITE" id="PS50977"/>
    </source>
</evidence>
<proteinExistence type="predicted"/>
<sequence>MSAKVTGKKASKREPLTRSRIVEAAIKLADISGVDAVTIRKLADSLNAKPMSIYHHLSNKEMIVDCMVDTVFSEITLPRADAHWKEAIYERSASARAVLAGHPWAVPLMESRRSPGPATLKQHDAVIGCLRNGGLSIAMTAHAYALIDAFVYGFAIQEASLPATSGPEMAELAESVMEAAPMEDYPNLMEFASEHVMQPGYDFGREFEFGLDLILDSLESMAKADA</sequence>
<dbReference type="SUPFAM" id="SSF48498">
    <property type="entry name" value="Tetracyclin repressor-like, C-terminal domain"/>
    <property type="match status" value="1"/>
</dbReference>
<accession>A0A2Z2NU46</accession>
<evidence type="ECO:0000256" key="5">
    <source>
        <dbReference type="ARBA" id="ARBA00023163"/>
    </source>
</evidence>
<keyword evidence="4 6" id="KW-0238">DNA-binding</keyword>
<dbReference type="OrthoDB" id="5816932at2"/>
<keyword evidence="9" id="KW-1185">Reference proteome</keyword>
<keyword evidence="3" id="KW-0805">Transcription regulation</keyword>
<dbReference type="KEGG" id="gai:IMCC3135_15880"/>
<dbReference type="PRINTS" id="PR00400">
    <property type="entry name" value="TETREPRESSOR"/>
</dbReference>
<gene>
    <name evidence="8" type="primary">tetR</name>
    <name evidence="8" type="ORF">IMCC3135_15880</name>
</gene>
<dbReference type="GO" id="GO:0045892">
    <property type="term" value="P:negative regulation of DNA-templated transcription"/>
    <property type="evidence" value="ECO:0007669"/>
    <property type="project" value="InterPro"/>
</dbReference>
<dbReference type="RefSeq" id="WP_088918479.1">
    <property type="nucleotide sequence ID" value="NZ_CP018632.1"/>
</dbReference>
<keyword evidence="5" id="KW-0804">Transcription</keyword>